<proteinExistence type="predicted"/>
<reference evidence="1 2" key="1">
    <citation type="submission" date="2018-06" db="EMBL/GenBank/DDBJ databases">
        <title>Comparative genomics reveals the genomic features of Rhizophagus irregularis, R. cerebriforme, R. diaphanum and Gigaspora rosea, and their symbiotic lifestyle signature.</title>
        <authorList>
            <person name="Morin E."/>
            <person name="San Clemente H."/>
            <person name="Chen E.C.H."/>
            <person name="De La Providencia I."/>
            <person name="Hainaut M."/>
            <person name="Kuo A."/>
            <person name="Kohler A."/>
            <person name="Murat C."/>
            <person name="Tang N."/>
            <person name="Roy S."/>
            <person name="Loubradou J."/>
            <person name="Henrissat B."/>
            <person name="Grigoriev I.V."/>
            <person name="Corradi N."/>
            <person name="Roux C."/>
            <person name="Martin F.M."/>
        </authorList>
    </citation>
    <scope>NUCLEOTIDE SEQUENCE [LARGE SCALE GENOMIC DNA]</scope>
    <source>
        <strain evidence="1 2">DAOM 227022</strain>
    </source>
</reference>
<dbReference type="STRING" id="658196.A0A397S3P6"/>
<dbReference type="Proteomes" id="UP000265703">
    <property type="component" value="Unassembled WGS sequence"/>
</dbReference>
<accession>A0A397S3P6</accession>
<evidence type="ECO:0000313" key="1">
    <source>
        <dbReference type="EMBL" id="RIA78985.1"/>
    </source>
</evidence>
<gene>
    <name evidence="1" type="ORF">C1645_841887</name>
</gene>
<evidence type="ECO:0000313" key="2">
    <source>
        <dbReference type="Proteomes" id="UP000265703"/>
    </source>
</evidence>
<comment type="caution">
    <text evidence="1">The sequence shown here is derived from an EMBL/GenBank/DDBJ whole genome shotgun (WGS) entry which is preliminary data.</text>
</comment>
<protein>
    <submittedName>
        <fullName evidence="1">Uncharacterized protein</fullName>
    </submittedName>
</protein>
<sequence length="61" mass="7367">MFLIFIAQSDFIIYGKLDQYLFKEAINLFLQNIYDDKPWKQDMNCILSMYDKINDSKNFSN</sequence>
<name>A0A397S3P6_9GLOM</name>
<dbReference type="AlphaFoldDB" id="A0A397S3P6"/>
<keyword evidence="2" id="KW-1185">Reference proteome</keyword>
<dbReference type="EMBL" id="QKYT01001726">
    <property type="protein sequence ID" value="RIA78985.1"/>
    <property type="molecule type" value="Genomic_DNA"/>
</dbReference>
<organism evidence="1 2">
    <name type="scientific">Glomus cerebriforme</name>
    <dbReference type="NCBI Taxonomy" id="658196"/>
    <lineage>
        <taxon>Eukaryota</taxon>
        <taxon>Fungi</taxon>
        <taxon>Fungi incertae sedis</taxon>
        <taxon>Mucoromycota</taxon>
        <taxon>Glomeromycotina</taxon>
        <taxon>Glomeromycetes</taxon>
        <taxon>Glomerales</taxon>
        <taxon>Glomeraceae</taxon>
        <taxon>Glomus</taxon>
    </lineage>
</organism>